<organism evidence="2 3">
    <name type="scientific">Chitinophaga cymbidii</name>
    <dbReference type="NCBI Taxonomy" id="1096750"/>
    <lineage>
        <taxon>Bacteria</taxon>
        <taxon>Pseudomonadati</taxon>
        <taxon>Bacteroidota</taxon>
        <taxon>Chitinophagia</taxon>
        <taxon>Chitinophagales</taxon>
        <taxon>Chitinophagaceae</taxon>
        <taxon>Chitinophaga</taxon>
    </lineage>
</organism>
<feature type="transmembrane region" description="Helical" evidence="1">
    <location>
        <begin position="56"/>
        <end position="75"/>
    </location>
</feature>
<comment type="caution">
    <text evidence="2">The sequence shown here is derived from an EMBL/GenBank/DDBJ whole genome shotgun (WGS) entry which is preliminary data.</text>
</comment>
<feature type="transmembrane region" description="Helical" evidence="1">
    <location>
        <begin position="82"/>
        <end position="100"/>
    </location>
</feature>
<feature type="transmembrane region" description="Helical" evidence="1">
    <location>
        <begin position="355"/>
        <end position="374"/>
    </location>
</feature>
<name>A0A512RIF8_9BACT</name>
<proteinExistence type="predicted"/>
<feature type="transmembrane region" description="Helical" evidence="1">
    <location>
        <begin position="106"/>
        <end position="123"/>
    </location>
</feature>
<feature type="transmembrane region" description="Helical" evidence="1">
    <location>
        <begin position="135"/>
        <end position="156"/>
    </location>
</feature>
<keyword evidence="1" id="KW-1133">Transmembrane helix</keyword>
<keyword evidence="1" id="KW-0472">Membrane</keyword>
<protein>
    <recommendedName>
        <fullName evidence="4">O-antigen polymerase</fullName>
    </recommendedName>
</protein>
<keyword evidence="1" id="KW-0812">Transmembrane</keyword>
<evidence type="ECO:0008006" key="4">
    <source>
        <dbReference type="Google" id="ProtNLM"/>
    </source>
</evidence>
<keyword evidence="3" id="KW-1185">Reference proteome</keyword>
<dbReference type="RefSeq" id="WP_146859773.1">
    <property type="nucleotide sequence ID" value="NZ_BKAU01000001.1"/>
</dbReference>
<evidence type="ECO:0000313" key="3">
    <source>
        <dbReference type="Proteomes" id="UP000321436"/>
    </source>
</evidence>
<gene>
    <name evidence="2" type="ORF">CCY01nite_17460</name>
</gene>
<sequence>MSNMYKKIGVLLYTLLSTIDVNVVGQLRLNEVVVLLAAPFVFRQTDLKEYPYLKKALAALLMLLVFQIITDVLVVGASPQNFMRGWAATIISMLSIVFLFKTLNDQSTILLFIGLTILRNIIYTDEIVDSDMSYFKFKIAPILSYTVYLIIFWLYARNELKLVMTVMIAYSLLCFASDTRSTGVIFFLSAVIIWFMNTKATISGRRIAFFAVIFAALFQVAYVFYVNAVMNDEIGGEHSKAQIARLDNPYNPLGLLMTGRAETFAAATAIADAPLFGHGSWAVDKTLKYYMILLAYHDEDMNVMKAYEKDRLIPSHSVVMGAWVNAGLGGFIAVVCLFFFLMKMGLYIVRNGQELQLYPVLVLMVIGLIWTFLFSPIQHLRFNIPAIAAIVMTTYYELTGSVSQQAEEMNIPELNPI</sequence>
<feature type="transmembrane region" description="Helical" evidence="1">
    <location>
        <begin position="322"/>
        <end position="343"/>
    </location>
</feature>
<accession>A0A512RIF8</accession>
<evidence type="ECO:0000256" key="1">
    <source>
        <dbReference type="SAM" id="Phobius"/>
    </source>
</evidence>
<dbReference type="EMBL" id="BKAU01000001">
    <property type="protein sequence ID" value="GEP95486.1"/>
    <property type="molecule type" value="Genomic_DNA"/>
</dbReference>
<dbReference type="AlphaFoldDB" id="A0A512RIF8"/>
<dbReference type="OrthoDB" id="118203at2"/>
<evidence type="ECO:0000313" key="2">
    <source>
        <dbReference type="EMBL" id="GEP95486.1"/>
    </source>
</evidence>
<dbReference type="Proteomes" id="UP000321436">
    <property type="component" value="Unassembled WGS sequence"/>
</dbReference>
<feature type="transmembrane region" description="Helical" evidence="1">
    <location>
        <begin position="207"/>
        <end position="225"/>
    </location>
</feature>
<reference evidence="2 3" key="1">
    <citation type="submission" date="2019-07" db="EMBL/GenBank/DDBJ databases">
        <title>Whole genome shotgun sequence of Chitinophaga cymbidii NBRC 109752.</title>
        <authorList>
            <person name="Hosoyama A."/>
            <person name="Uohara A."/>
            <person name="Ohji S."/>
            <person name="Ichikawa N."/>
        </authorList>
    </citation>
    <scope>NUCLEOTIDE SEQUENCE [LARGE SCALE GENOMIC DNA]</scope>
    <source>
        <strain evidence="2 3">NBRC 109752</strain>
    </source>
</reference>